<comment type="catalytic activity">
    <reaction evidence="9">
        <text>adenosine + H2O + H(+) = inosine + NH4(+)</text>
        <dbReference type="Rhea" id="RHEA:24408"/>
        <dbReference type="ChEBI" id="CHEBI:15377"/>
        <dbReference type="ChEBI" id="CHEBI:15378"/>
        <dbReference type="ChEBI" id="CHEBI:16335"/>
        <dbReference type="ChEBI" id="CHEBI:17596"/>
        <dbReference type="ChEBI" id="CHEBI:28938"/>
        <dbReference type="EC" id="3.5.4.4"/>
    </reaction>
    <physiologicalReaction direction="left-to-right" evidence="9">
        <dbReference type="Rhea" id="RHEA:24409"/>
    </physiologicalReaction>
</comment>
<reference evidence="13 14" key="1">
    <citation type="submission" date="2019-08" db="EMBL/GenBank/DDBJ databases">
        <title>Bacillus genomes from the desert of Cuatro Cienegas, Coahuila.</title>
        <authorList>
            <person name="Olmedo-Alvarez G."/>
        </authorList>
    </citation>
    <scope>NUCLEOTIDE SEQUENCE [LARGE SCALE GENOMIC DNA]</scope>
    <source>
        <strain evidence="13 14">CH98b_3T</strain>
    </source>
</reference>
<name>A0A5D4TBN1_9BACI</name>
<gene>
    <name evidence="13" type="primary">pgeF</name>
    <name evidence="13" type="ORF">FZC75_06745</name>
</gene>
<dbReference type="CDD" id="cd16833">
    <property type="entry name" value="YfiH"/>
    <property type="match status" value="1"/>
</dbReference>
<dbReference type="InterPro" id="IPR003730">
    <property type="entry name" value="Cu_polyphenol_OxRdtase"/>
</dbReference>
<keyword evidence="8" id="KW-0862">Zinc</keyword>
<evidence type="ECO:0000256" key="11">
    <source>
        <dbReference type="ARBA" id="ARBA00049893"/>
    </source>
</evidence>
<dbReference type="RefSeq" id="WP_148978816.1">
    <property type="nucleotide sequence ID" value="NZ_JBNILM010000002.1"/>
</dbReference>
<evidence type="ECO:0000256" key="7">
    <source>
        <dbReference type="ARBA" id="ARBA00022801"/>
    </source>
</evidence>
<comment type="caution">
    <text evidence="13">The sequence shown here is derived from an EMBL/GenBank/DDBJ whole genome shotgun (WGS) entry which is preliminary data.</text>
</comment>
<dbReference type="OrthoDB" id="4279at2"/>
<evidence type="ECO:0000256" key="9">
    <source>
        <dbReference type="ARBA" id="ARBA00047989"/>
    </source>
</evidence>
<comment type="cofactor">
    <cofactor evidence="2">
        <name>Zn(2+)</name>
        <dbReference type="ChEBI" id="CHEBI:29105"/>
    </cofactor>
</comment>
<dbReference type="Proteomes" id="UP000324517">
    <property type="component" value="Unassembled WGS sequence"/>
</dbReference>
<evidence type="ECO:0000256" key="2">
    <source>
        <dbReference type="ARBA" id="ARBA00001947"/>
    </source>
</evidence>
<dbReference type="InterPro" id="IPR038371">
    <property type="entry name" value="Cu_polyphenol_OxRdtase_sf"/>
</dbReference>
<keyword evidence="5" id="KW-0808">Transferase</keyword>
<comment type="catalytic activity">
    <reaction evidence="11">
        <text>S-methyl-5'-thioadenosine + phosphate = 5-(methylsulfanyl)-alpha-D-ribose 1-phosphate + adenine</text>
        <dbReference type="Rhea" id="RHEA:11852"/>
        <dbReference type="ChEBI" id="CHEBI:16708"/>
        <dbReference type="ChEBI" id="CHEBI:17509"/>
        <dbReference type="ChEBI" id="CHEBI:43474"/>
        <dbReference type="ChEBI" id="CHEBI:58533"/>
        <dbReference type="EC" id="2.4.2.28"/>
    </reaction>
    <physiologicalReaction direction="left-to-right" evidence="11">
        <dbReference type="Rhea" id="RHEA:11853"/>
    </physiologicalReaction>
</comment>
<sequence>MTEPFVLEKEQALSLPAWKKENSNLIVGFTTKNGGVSEGQFSTLNMGLHVNDSDETVCQNKEILASVLNMPTENWVGCDQTHEDKIIKVDSNDKGKGVCSYNTTLAGTDGIYTDCEDILLTLCFADCVPLYFYSKEHSLVGIAHAGWKGTVKNIGGHMINRWVEDGVNMDTIQVAIGPAISAQAYIVDDYVINRIVDALPAVEKEKYMKEVSSGQYALDLKKVNYELLLQAGVNKNNILCSSFCTSSDESLFFSHRRDKGKTGRMMSFIGLKGADFA</sequence>
<dbReference type="EMBL" id="VTET01000003">
    <property type="protein sequence ID" value="TYS72769.1"/>
    <property type="molecule type" value="Genomic_DNA"/>
</dbReference>
<dbReference type="NCBIfam" id="TIGR00726">
    <property type="entry name" value="peptidoglycan editing factor PgeF"/>
    <property type="match status" value="1"/>
</dbReference>
<keyword evidence="7" id="KW-0378">Hydrolase</keyword>
<comment type="catalytic activity">
    <reaction evidence="10">
        <text>adenosine + phosphate = alpha-D-ribose 1-phosphate + adenine</text>
        <dbReference type="Rhea" id="RHEA:27642"/>
        <dbReference type="ChEBI" id="CHEBI:16335"/>
        <dbReference type="ChEBI" id="CHEBI:16708"/>
        <dbReference type="ChEBI" id="CHEBI:43474"/>
        <dbReference type="ChEBI" id="CHEBI:57720"/>
        <dbReference type="EC" id="2.4.2.1"/>
    </reaction>
    <physiologicalReaction direction="left-to-right" evidence="10">
        <dbReference type="Rhea" id="RHEA:27643"/>
    </physiologicalReaction>
</comment>
<comment type="catalytic activity">
    <reaction evidence="1">
        <text>inosine + phosphate = alpha-D-ribose 1-phosphate + hypoxanthine</text>
        <dbReference type="Rhea" id="RHEA:27646"/>
        <dbReference type="ChEBI" id="CHEBI:17368"/>
        <dbReference type="ChEBI" id="CHEBI:17596"/>
        <dbReference type="ChEBI" id="CHEBI:43474"/>
        <dbReference type="ChEBI" id="CHEBI:57720"/>
        <dbReference type="EC" id="2.4.2.1"/>
    </reaction>
    <physiologicalReaction direction="left-to-right" evidence="1">
        <dbReference type="Rhea" id="RHEA:27647"/>
    </physiologicalReaction>
</comment>
<evidence type="ECO:0000313" key="13">
    <source>
        <dbReference type="EMBL" id="TYS72769.1"/>
    </source>
</evidence>
<evidence type="ECO:0000256" key="3">
    <source>
        <dbReference type="ARBA" id="ARBA00003215"/>
    </source>
</evidence>
<dbReference type="GO" id="GO:0005507">
    <property type="term" value="F:copper ion binding"/>
    <property type="evidence" value="ECO:0007669"/>
    <property type="project" value="TreeGrafter"/>
</dbReference>
<keyword evidence="6" id="KW-0479">Metal-binding</keyword>
<evidence type="ECO:0000256" key="5">
    <source>
        <dbReference type="ARBA" id="ARBA00022679"/>
    </source>
</evidence>
<evidence type="ECO:0000256" key="12">
    <source>
        <dbReference type="RuleBase" id="RU361274"/>
    </source>
</evidence>
<evidence type="ECO:0000256" key="1">
    <source>
        <dbReference type="ARBA" id="ARBA00000553"/>
    </source>
</evidence>
<dbReference type="Pfam" id="PF02578">
    <property type="entry name" value="Cu-oxidase_4"/>
    <property type="match status" value="1"/>
</dbReference>
<evidence type="ECO:0000256" key="4">
    <source>
        <dbReference type="ARBA" id="ARBA00007353"/>
    </source>
</evidence>
<dbReference type="InterPro" id="IPR011324">
    <property type="entry name" value="Cytotoxic_necrot_fac-like_cat"/>
</dbReference>
<protein>
    <recommendedName>
        <fullName evidence="12">Purine nucleoside phosphorylase</fullName>
    </recommendedName>
</protein>
<evidence type="ECO:0000256" key="8">
    <source>
        <dbReference type="ARBA" id="ARBA00022833"/>
    </source>
</evidence>
<accession>A0A5D4TBN1</accession>
<proteinExistence type="inferred from homology"/>
<dbReference type="GO" id="GO:0016787">
    <property type="term" value="F:hydrolase activity"/>
    <property type="evidence" value="ECO:0007669"/>
    <property type="project" value="UniProtKB-KW"/>
</dbReference>
<evidence type="ECO:0000256" key="10">
    <source>
        <dbReference type="ARBA" id="ARBA00048968"/>
    </source>
</evidence>
<dbReference type="GO" id="GO:0017061">
    <property type="term" value="F:S-methyl-5-thioadenosine phosphorylase activity"/>
    <property type="evidence" value="ECO:0007669"/>
    <property type="project" value="UniProtKB-EC"/>
</dbReference>
<dbReference type="AlphaFoldDB" id="A0A5D4TBN1"/>
<dbReference type="PANTHER" id="PTHR30616">
    <property type="entry name" value="UNCHARACTERIZED PROTEIN YFIH"/>
    <property type="match status" value="1"/>
</dbReference>
<comment type="function">
    <text evidence="3">Purine nucleoside enzyme that catalyzes the phosphorolysis of adenosine and inosine nucleosides, yielding D-ribose 1-phosphate and the respective free bases, adenine and hypoxanthine. Also catalyzes the phosphorolysis of S-methyl-5'-thioadenosine into adenine and S-methyl-5-thio-alpha-D-ribose 1-phosphate. Also has adenosine deaminase activity.</text>
</comment>
<dbReference type="PANTHER" id="PTHR30616:SF2">
    <property type="entry name" value="PURINE NUCLEOSIDE PHOSPHORYLASE LACC1"/>
    <property type="match status" value="1"/>
</dbReference>
<evidence type="ECO:0000256" key="6">
    <source>
        <dbReference type="ARBA" id="ARBA00022723"/>
    </source>
</evidence>
<dbReference type="Gene3D" id="3.60.140.10">
    <property type="entry name" value="CNF1/YfiH-like putative cysteine hydrolases"/>
    <property type="match status" value="1"/>
</dbReference>
<dbReference type="SUPFAM" id="SSF64438">
    <property type="entry name" value="CNF1/YfiH-like putative cysteine hydrolases"/>
    <property type="match status" value="1"/>
</dbReference>
<comment type="similarity">
    <text evidence="4 12">Belongs to the purine nucleoside phosphorylase YfiH/LACC1 family.</text>
</comment>
<organism evidence="13 14">
    <name type="scientific">Sutcliffiella horikoshii</name>
    <dbReference type="NCBI Taxonomy" id="79883"/>
    <lineage>
        <taxon>Bacteria</taxon>
        <taxon>Bacillati</taxon>
        <taxon>Bacillota</taxon>
        <taxon>Bacilli</taxon>
        <taxon>Bacillales</taxon>
        <taxon>Bacillaceae</taxon>
        <taxon>Sutcliffiella</taxon>
    </lineage>
</organism>
<evidence type="ECO:0000313" key="14">
    <source>
        <dbReference type="Proteomes" id="UP000324517"/>
    </source>
</evidence>